<comment type="caution">
    <text evidence="2">The sequence shown here is derived from an EMBL/GenBank/DDBJ whole genome shotgun (WGS) entry which is preliminary data.</text>
</comment>
<dbReference type="RefSeq" id="WP_036866682.1">
    <property type="nucleotide sequence ID" value="NZ_JRNS01000525.1"/>
</dbReference>
<gene>
    <name evidence="2" type="ORF">HMPREF0661_11780</name>
</gene>
<name>A0A096BLQ7_9BACT</name>
<evidence type="ECO:0000313" key="3">
    <source>
        <dbReference type="Proteomes" id="UP000029578"/>
    </source>
</evidence>
<organism evidence="2 3">
    <name type="scientific">Prevotella melaninogenica DNF00666</name>
    <dbReference type="NCBI Taxonomy" id="1401073"/>
    <lineage>
        <taxon>Bacteria</taxon>
        <taxon>Pseudomonadati</taxon>
        <taxon>Bacteroidota</taxon>
        <taxon>Bacteroidia</taxon>
        <taxon>Bacteroidales</taxon>
        <taxon>Prevotellaceae</taxon>
        <taxon>Prevotella</taxon>
    </lineage>
</organism>
<evidence type="ECO:0000313" key="2">
    <source>
        <dbReference type="EMBL" id="KGF43632.1"/>
    </source>
</evidence>
<feature type="region of interest" description="Disordered" evidence="1">
    <location>
        <begin position="49"/>
        <end position="72"/>
    </location>
</feature>
<dbReference type="Proteomes" id="UP000029578">
    <property type="component" value="Unassembled WGS sequence"/>
</dbReference>
<dbReference type="EMBL" id="JRNS01000525">
    <property type="protein sequence ID" value="KGF43632.1"/>
    <property type="molecule type" value="Genomic_DNA"/>
</dbReference>
<sequence>MDEDELLYREMNEEAPWYMGDDLEEDIDEEEAPCQESVANRYRKSHPYKGYRSKEAYEENQRRQFRSESLVA</sequence>
<dbReference type="AlphaFoldDB" id="A0A096BLQ7"/>
<reference evidence="2 3" key="1">
    <citation type="submission" date="2014-07" db="EMBL/GenBank/DDBJ databases">
        <authorList>
            <person name="McCorrison J."/>
            <person name="Sanka R."/>
            <person name="Torralba M."/>
            <person name="Gillis M."/>
            <person name="Haft D.H."/>
            <person name="Methe B."/>
            <person name="Sutton G."/>
            <person name="Nelson K.E."/>
        </authorList>
    </citation>
    <scope>NUCLEOTIDE SEQUENCE [LARGE SCALE GENOMIC DNA]</scope>
    <source>
        <strain evidence="2 3">DNF00666</strain>
    </source>
</reference>
<proteinExistence type="predicted"/>
<evidence type="ECO:0000256" key="1">
    <source>
        <dbReference type="SAM" id="MobiDB-lite"/>
    </source>
</evidence>
<protein>
    <submittedName>
        <fullName evidence="2">Uncharacterized protein</fullName>
    </submittedName>
</protein>
<feature type="compositionally biased region" description="Basic and acidic residues" evidence="1">
    <location>
        <begin position="52"/>
        <end position="66"/>
    </location>
</feature>
<accession>A0A096BLQ7</accession>